<dbReference type="GO" id="GO:0010628">
    <property type="term" value="P:positive regulation of gene expression"/>
    <property type="evidence" value="ECO:0007669"/>
    <property type="project" value="TreeGrafter"/>
</dbReference>
<reference evidence="6 7" key="1">
    <citation type="submission" date="2018-02" db="EMBL/GenBank/DDBJ databases">
        <title>The draft genome of Phyllobacterium myrsinacearum DSM5892.</title>
        <authorList>
            <person name="Li L."/>
            <person name="Liu L."/>
            <person name="Zhang X."/>
            <person name="Wang T."/>
        </authorList>
    </citation>
    <scope>NUCLEOTIDE SEQUENCE [LARGE SCALE GENOMIC DNA]</scope>
    <source>
        <strain evidence="6 7">DSM 5892</strain>
    </source>
</reference>
<dbReference type="PANTHER" id="PTHR30427">
    <property type="entry name" value="TRANSCRIPTIONAL ACTIVATOR PROTEIN LYSR"/>
    <property type="match status" value="1"/>
</dbReference>
<protein>
    <submittedName>
        <fullName evidence="6">LysR family transcriptional regulator</fullName>
    </submittedName>
</protein>
<evidence type="ECO:0000256" key="3">
    <source>
        <dbReference type="ARBA" id="ARBA00023125"/>
    </source>
</evidence>
<dbReference type="Proteomes" id="UP000238563">
    <property type="component" value="Unassembled WGS sequence"/>
</dbReference>
<organism evidence="6 7">
    <name type="scientific">Phyllobacterium myrsinacearum</name>
    <dbReference type="NCBI Taxonomy" id="28101"/>
    <lineage>
        <taxon>Bacteria</taxon>
        <taxon>Pseudomonadati</taxon>
        <taxon>Pseudomonadota</taxon>
        <taxon>Alphaproteobacteria</taxon>
        <taxon>Hyphomicrobiales</taxon>
        <taxon>Phyllobacteriaceae</taxon>
        <taxon>Phyllobacterium</taxon>
    </lineage>
</organism>
<dbReference type="Pfam" id="PF00126">
    <property type="entry name" value="HTH_1"/>
    <property type="match status" value="1"/>
</dbReference>
<keyword evidence="2" id="KW-0805">Transcription regulation</keyword>
<gene>
    <name evidence="6" type="ORF">C5750_24335</name>
</gene>
<name>A0A2S9JAY4_9HYPH</name>
<comment type="caution">
    <text evidence="6">The sequence shown here is derived from an EMBL/GenBank/DDBJ whole genome shotgun (WGS) entry which is preliminary data.</text>
</comment>
<dbReference type="GO" id="GO:0009089">
    <property type="term" value="P:lysine biosynthetic process via diaminopimelate"/>
    <property type="evidence" value="ECO:0007669"/>
    <property type="project" value="TreeGrafter"/>
</dbReference>
<dbReference type="EMBL" id="PVBT01000009">
    <property type="protein sequence ID" value="PRD49953.1"/>
    <property type="molecule type" value="Genomic_DNA"/>
</dbReference>
<evidence type="ECO:0000256" key="2">
    <source>
        <dbReference type="ARBA" id="ARBA00023015"/>
    </source>
</evidence>
<dbReference type="InterPro" id="IPR036388">
    <property type="entry name" value="WH-like_DNA-bd_sf"/>
</dbReference>
<dbReference type="InterPro" id="IPR000847">
    <property type="entry name" value="LysR_HTH_N"/>
</dbReference>
<sequence length="335" mass="37422">MQLRYDLAKIAAISEGKKVRSGKDHISLRQVEIFRATMKFGTVTAAAAALGSSQPTITRELSRLEEHIGFRLFERRLQRLVPTARALKLFEEVQASFIGLDRINDFIDRLRDASEEVLTVASLPAFAQAILPEAVARLNATHPDLTLQISTVDPRNQSSISGFNFDVGLIEGVYTERDAESRILWVFQLVAIMHPDHPLAQRNYVEPHDFEGVNFISLGSQDPYRLSVERVFDTAGTQRRLFLSSQSASSVCELVLKGLGISIINPLTALSYEKHGLVLKPFLPAQDFVLSVLRPINRPVVASSDALVMHLSQICAQRHHNLVQKRLAVDDRGRH</sequence>
<evidence type="ECO:0000313" key="6">
    <source>
        <dbReference type="EMBL" id="PRD49953.1"/>
    </source>
</evidence>
<comment type="similarity">
    <text evidence="1">Belongs to the LysR transcriptional regulatory family.</text>
</comment>
<dbReference type="OrthoDB" id="7260751at2"/>
<evidence type="ECO:0000256" key="1">
    <source>
        <dbReference type="ARBA" id="ARBA00009437"/>
    </source>
</evidence>
<keyword evidence="3" id="KW-0238">DNA-binding</keyword>
<dbReference type="PANTHER" id="PTHR30427:SF1">
    <property type="entry name" value="TRANSCRIPTIONAL ACTIVATOR PROTEIN LYSR"/>
    <property type="match status" value="1"/>
</dbReference>
<evidence type="ECO:0000256" key="4">
    <source>
        <dbReference type="ARBA" id="ARBA00023163"/>
    </source>
</evidence>
<dbReference type="RefSeq" id="WP_105737676.1">
    <property type="nucleotide sequence ID" value="NZ_PVBT01000009.1"/>
</dbReference>
<dbReference type="PRINTS" id="PR00039">
    <property type="entry name" value="HTHLYSR"/>
</dbReference>
<proteinExistence type="inferred from homology"/>
<feature type="domain" description="HTH lysR-type" evidence="5">
    <location>
        <begin position="26"/>
        <end position="83"/>
    </location>
</feature>
<dbReference type="SUPFAM" id="SSF53850">
    <property type="entry name" value="Periplasmic binding protein-like II"/>
    <property type="match status" value="1"/>
</dbReference>
<keyword evidence="7" id="KW-1185">Reference proteome</keyword>
<dbReference type="GO" id="GO:0043565">
    <property type="term" value="F:sequence-specific DNA binding"/>
    <property type="evidence" value="ECO:0007669"/>
    <property type="project" value="TreeGrafter"/>
</dbReference>
<evidence type="ECO:0000259" key="5">
    <source>
        <dbReference type="PROSITE" id="PS50931"/>
    </source>
</evidence>
<dbReference type="AlphaFoldDB" id="A0A2S9JAY4"/>
<dbReference type="GO" id="GO:0003700">
    <property type="term" value="F:DNA-binding transcription factor activity"/>
    <property type="evidence" value="ECO:0007669"/>
    <property type="project" value="InterPro"/>
</dbReference>
<evidence type="ECO:0000313" key="7">
    <source>
        <dbReference type="Proteomes" id="UP000238563"/>
    </source>
</evidence>
<dbReference type="PROSITE" id="PS50931">
    <property type="entry name" value="HTH_LYSR"/>
    <property type="match status" value="1"/>
</dbReference>
<accession>A0A2S9JAY4</accession>
<dbReference type="InterPro" id="IPR036390">
    <property type="entry name" value="WH_DNA-bd_sf"/>
</dbReference>
<dbReference type="NCBIfam" id="NF008239">
    <property type="entry name" value="PRK11013.1"/>
    <property type="match status" value="1"/>
</dbReference>
<dbReference type="Gene3D" id="3.40.190.290">
    <property type="match status" value="1"/>
</dbReference>
<dbReference type="Pfam" id="PF03466">
    <property type="entry name" value="LysR_substrate"/>
    <property type="match status" value="1"/>
</dbReference>
<keyword evidence="4" id="KW-0804">Transcription</keyword>
<dbReference type="InterPro" id="IPR005119">
    <property type="entry name" value="LysR_subst-bd"/>
</dbReference>
<dbReference type="Gene3D" id="1.10.10.10">
    <property type="entry name" value="Winged helix-like DNA-binding domain superfamily/Winged helix DNA-binding domain"/>
    <property type="match status" value="1"/>
</dbReference>
<dbReference type="SUPFAM" id="SSF46785">
    <property type="entry name" value="Winged helix' DNA-binding domain"/>
    <property type="match status" value="1"/>
</dbReference>